<evidence type="ECO:0000313" key="1">
    <source>
        <dbReference type="EMBL" id="NML67624.1"/>
    </source>
</evidence>
<comment type="caution">
    <text evidence="1">The sequence shown here is derived from an EMBL/GenBank/DDBJ whole genome shotgun (WGS) entry which is preliminary data.</text>
</comment>
<gene>
    <name evidence="1" type="ORF">HHL22_20680</name>
</gene>
<protein>
    <submittedName>
        <fullName evidence="1">Uncharacterized protein</fullName>
    </submittedName>
</protein>
<organism evidence="1 2">
    <name type="scientific">Hymenobacter polaris</name>
    <dbReference type="NCBI Taxonomy" id="2682546"/>
    <lineage>
        <taxon>Bacteria</taxon>
        <taxon>Pseudomonadati</taxon>
        <taxon>Bacteroidota</taxon>
        <taxon>Cytophagia</taxon>
        <taxon>Cytophagales</taxon>
        <taxon>Hymenobacteraceae</taxon>
        <taxon>Hymenobacter</taxon>
    </lineage>
</organism>
<reference evidence="1 2" key="1">
    <citation type="submission" date="2020-04" db="EMBL/GenBank/DDBJ databases">
        <title>Hymenobacter polaris sp. nov., isolated from Arctic soil.</title>
        <authorList>
            <person name="Dahal R.H."/>
        </authorList>
    </citation>
    <scope>NUCLEOTIDE SEQUENCE [LARGE SCALE GENOMIC DNA]</scope>
    <source>
        <strain evidence="1 2">RP-2-7</strain>
    </source>
</reference>
<evidence type="ECO:0000313" key="2">
    <source>
        <dbReference type="Proteomes" id="UP000559626"/>
    </source>
</evidence>
<keyword evidence="2" id="KW-1185">Reference proteome</keyword>
<dbReference type="EMBL" id="JABBGH010000003">
    <property type="protein sequence ID" value="NML67624.1"/>
    <property type="molecule type" value="Genomic_DNA"/>
</dbReference>
<name>A0A7Y0AHS6_9BACT</name>
<dbReference type="Proteomes" id="UP000559626">
    <property type="component" value="Unassembled WGS sequence"/>
</dbReference>
<dbReference type="AlphaFoldDB" id="A0A7Y0AHS6"/>
<accession>A0A7Y0AHS6</accession>
<proteinExistence type="predicted"/>
<sequence length="86" mass="9814">MPRERQNLRAVDLTSAALVRSTKTGRIYRLGPPTKRNSNMNVVNHCQLYARNGRLASEKWYSLHKLQRLGFKLHTVPVGQLSLTKA</sequence>
<dbReference type="RefSeq" id="WP_169533277.1">
    <property type="nucleotide sequence ID" value="NZ_JABBGH010000003.1"/>
</dbReference>